<dbReference type="OrthoDB" id="5361683at2759"/>
<sequence length="562" mass="62862">MGMKKSERLIRDQTVFYLRQSAAKLSKNAALVITKAPQLQSFLHFLVEHDPKRMSRLLKAASEEASAALTEIDAQKECECDTTINKRAAPSCIESPKTSKRTKLASVSGTTTNSASCVRDSQKTLDFHFAPLCSPQPNAENPSSETEIDDGVELATQDPEHTAARENTYANELTDDEHDQEEDYDGEHDQEEDSNTENDGRIDDEVQPADEQMKTPEVERLQALNQPADAQNNVTLKQEPQDNSLSDINNETRPAETYSQNQSLNDTNFSIRPAETYYEIERGLTNGDPSTISKLRNNSPILSRPETDTIFDLCQKLDFVPVQFKLVKYLEDRRAEIGTEKKTDPIPSTRDLAHPDEIYDVLCVGQAHTDTAKIRRAYDQMNLFDKVNQLARTDVAAREHVKEDKLYIWHLENLATRKAGNVSADKKKIITENYKNQYHAGGKWTEVSTWFGGKGIVMVFVLAEIGSFLIARGLKAEQRLALEELSQYLGSIKKMVTTLGPDALEDFCRYGYLSEAKINELEELEGGVLEDSEGEESEMEGVEGGAAEDIDSDGDETDGDDE</sequence>
<dbReference type="EMBL" id="CAJPDS010000056">
    <property type="protein sequence ID" value="CAF9930671.1"/>
    <property type="molecule type" value="Genomic_DNA"/>
</dbReference>
<protein>
    <submittedName>
        <fullName evidence="2">Uncharacterized protein</fullName>
    </submittedName>
</protein>
<feature type="compositionally biased region" description="Acidic residues" evidence="1">
    <location>
        <begin position="173"/>
        <end position="196"/>
    </location>
</feature>
<feature type="region of interest" description="Disordered" evidence="1">
    <location>
        <begin position="94"/>
        <end position="150"/>
    </location>
</feature>
<accession>A0A8H3FR43</accession>
<feature type="region of interest" description="Disordered" evidence="1">
    <location>
        <begin position="225"/>
        <end position="261"/>
    </location>
</feature>
<gene>
    <name evidence="2" type="ORF">HETSPECPRED_007686</name>
</gene>
<feature type="region of interest" description="Disordered" evidence="1">
    <location>
        <begin position="170"/>
        <end position="203"/>
    </location>
</feature>
<evidence type="ECO:0000313" key="3">
    <source>
        <dbReference type="Proteomes" id="UP000664521"/>
    </source>
</evidence>
<dbReference type="Proteomes" id="UP000664521">
    <property type="component" value="Unassembled WGS sequence"/>
</dbReference>
<name>A0A8H3FR43_9LECA</name>
<organism evidence="2 3">
    <name type="scientific">Heterodermia speciosa</name>
    <dbReference type="NCBI Taxonomy" id="116794"/>
    <lineage>
        <taxon>Eukaryota</taxon>
        <taxon>Fungi</taxon>
        <taxon>Dikarya</taxon>
        <taxon>Ascomycota</taxon>
        <taxon>Pezizomycotina</taxon>
        <taxon>Lecanoromycetes</taxon>
        <taxon>OSLEUM clade</taxon>
        <taxon>Lecanoromycetidae</taxon>
        <taxon>Caliciales</taxon>
        <taxon>Physciaceae</taxon>
        <taxon>Heterodermia</taxon>
    </lineage>
</organism>
<evidence type="ECO:0000313" key="2">
    <source>
        <dbReference type="EMBL" id="CAF9930671.1"/>
    </source>
</evidence>
<feature type="compositionally biased region" description="Polar residues" evidence="1">
    <location>
        <begin position="135"/>
        <end position="145"/>
    </location>
</feature>
<feature type="compositionally biased region" description="Polar residues" evidence="1">
    <location>
        <begin position="105"/>
        <end position="116"/>
    </location>
</feature>
<dbReference type="AlphaFoldDB" id="A0A8H3FR43"/>
<evidence type="ECO:0000256" key="1">
    <source>
        <dbReference type="SAM" id="MobiDB-lite"/>
    </source>
</evidence>
<proteinExistence type="predicted"/>
<comment type="caution">
    <text evidence="2">The sequence shown here is derived from an EMBL/GenBank/DDBJ whole genome shotgun (WGS) entry which is preliminary data.</text>
</comment>
<reference evidence="2" key="1">
    <citation type="submission" date="2021-03" db="EMBL/GenBank/DDBJ databases">
        <authorList>
            <person name="Tagirdzhanova G."/>
        </authorList>
    </citation>
    <scope>NUCLEOTIDE SEQUENCE</scope>
</reference>
<keyword evidence="3" id="KW-1185">Reference proteome</keyword>
<feature type="region of interest" description="Disordered" evidence="1">
    <location>
        <begin position="524"/>
        <end position="562"/>
    </location>
</feature>